<dbReference type="KEGG" id="samy:DB32_004440"/>
<organism evidence="2 3">
    <name type="scientific">Sandaracinus amylolyticus</name>
    <dbReference type="NCBI Taxonomy" id="927083"/>
    <lineage>
        <taxon>Bacteria</taxon>
        <taxon>Pseudomonadati</taxon>
        <taxon>Myxococcota</taxon>
        <taxon>Polyangia</taxon>
        <taxon>Polyangiales</taxon>
        <taxon>Sandaracinaceae</taxon>
        <taxon>Sandaracinus</taxon>
    </lineage>
</organism>
<evidence type="ECO:0000313" key="3">
    <source>
        <dbReference type="Proteomes" id="UP000034883"/>
    </source>
</evidence>
<accession>A0A0F6YJQ9</accession>
<keyword evidence="3" id="KW-1185">Reference proteome</keyword>
<proteinExistence type="predicted"/>
<dbReference type="RefSeq" id="WP_053234571.1">
    <property type="nucleotide sequence ID" value="NZ_CP011125.1"/>
</dbReference>
<evidence type="ECO:0000313" key="2">
    <source>
        <dbReference type="EMBL" id="AKF07291.1"/>
    </source>
</evidence>
<dbReference type="STRING" id="927083.DB32_004440"/>
<dbReference type="Proteomes" id="UP000034883">
    <property type="component" value="Chromosome"/>
</dbReference>
<reference evidence="2 3" key="1">
    <citation type="submission" date="2015-03" db="EMBL/GenBank/DDBJ databases">
        <title>Genome assembly of Sandaracinus amylolyticus DSM 53668.</title>
        <authorList>
            <person name="Sharma G."/>
            <person name="Subramanian S."/>
        </authorList>
    </citation>
    <scope>NUCLEOTIDE SEQUENCE [LARGE SCALE GENOMIC DNA]</scope>
    <source>
        <strain evidence="2 3">DSM 53668</strain>
    </source>
</reference>
<keyword evidence="1" id="KW-0812">Transmembrane</keyword>
<gene>
    <name evidence="2" type="ORF">DB32_004440</name>
</gene>
<evidence type="ECO:0000256" key="1">
    <source>
        <dbReference type="SAM" id="Phobius"/>
    </source>
</evidence>
<keyword evidence="1" id="KW-0472">Membrane</keyword>
<protein>
    <submittedName>
        <fullName evidence="2">Uncharacterized protein</fullName>
    </submittedName>
</protein>
<name>A0A0F6YJQ9_9BACT</name>
<sequence length="108" mass="12577">MDEDLERAWNDVLAAWDDGDRHKRFLVLAETTDRLAEAGRRYREVKEHDPERRAEAERRIDEILGRAMARMKVIEQRDEKPSRSKLEWVAFGVSAALIAAALYQLLGR</sequence>
<keyword evidence="1" id="KW-1133">Transmembrane helix</keyword>
<feature type="transmembrane region" description="Helical" evidence="1">
    <location>
        <begin position="86"/>
        <end position="106"/>
    </location>
</feature>
<dbReference type="AlphaFoldDB" id="A0A0F6YJQ9"/>
<dbReference type="EMBL" id="CP011125">
    <property type="protein sequence ID" value="AKF07291.1"/>
    <property type="molecule type" value="Genomic_DNA"/>
</dbReference>
<dbReference type="OrthoDB" id="5508343at2"/>